<sequence>MPHEHPLVSQDYLLEKFPGKGGWTYAAIPEIAPDPHAHFGCVHVRGSIDALPIPNAHLMPLGDGRLFLPVRLAIRKKIRKEAGDWVRIVLFLNETPLEIPEELRQCLEDVPEAYEAFQRCTDREKKAYLDWIYSAKHEDTRVARIVQLIDQLTPAW</sequence>
<accession>A0A1G9H9G6</accession>
<dbReference type="InterPro" id="IPR037079">
    <property type="entry name" value="AF2212/PG0164-like_sf"/>
</dbReference>
<evidence type="ECO:0008006" key="3">
    <source>
        <dbReference type="Google" id="ProtNLM"/>
    </source>
</evidence>
<gene>
    <name evidence="1" type="ORF">SAMN05421823_104358</name>
</gene>
<evidence type="ECO:0000313" key="2">
    <source>
        <dbReference type="Proteomes" id="UP000198510"/>
    </source>
</evidence>
<keyword evidence="2" id="KW-1185">Reference proteome</keyword>
<reference evidence="1 2" key="1">
    <citation type="submission" date="2016-10" db="EMBL/GenBank/DDBJ databases">
        <authorList>
            <person name="de Groot N.N."/>
        </authorList>
    </citation>
    <scope>NUCLEOTIDE SEQUENCE [LARGE SCALE GENOMIC DNA]</scope>
    <source>
        <strain evidence="1 2">DSM 25186</strain>
    </source>
</reference>
<dbReference type="SUPFAM" id="SSF141694">
    <property type="entry name" value="AF2212/PG0164-like"/>
    <property type="match status" value="1"/>
</dbReference>
<dbReference type="EMBL" id="FNFO01000004">
    <property type="protein sequence ID" value="SDL09414.1"/>
    <property type="molecule type" value="Genomic_DNA"/>
</dbReference>
<dbReference type="RefSeq" id="WP_089682400.1">
    <property type="nucleotide sequence ID" value="NZ_FNFO01000004.1"/>
</dbReference>
<protein>
    <recommendedName>
        <fullName evidence="3">Bacteriocin-protection, YdeI or OmpD-Associated</fullName>
    </recommendedName>
</protein>
<evidence type="ECO:0000313" key="1">
    <source>
        <dbReference type="EMBL" id="SDL09414.1"/>
    </source>
</evidence>
<dbReference type="InterPro" id="IPR015018">
    <property type="entry name" value="DUF1905"/>
</dbReference>
<dbReference type="AlphaFoldDB" id="A0A1G9H9G6"/>
<dbReference type="Pfam" id="PF08922">
    <property type="entry name" value="DUF1905"/>
    <property type="match status" value="1"/>
</dbReference>
<proteinExistence type="predicted"/>
<organism evidence="1 2">
    <name type="scientific">Catalinimonas alkaloidigena</name>
    <dbReference type="NCBI Taxonomy" id="1075417"/>
    <lineage>
        <taxon>Bacteria</taxon>
        <taxon>Pseudomonadati</taxon>
        <taxon>Bacteroidota</taxon>
        <taxon>Cytophagia</taxon>
        <taxon>Cytophagales</taxon>
        <taxon>Catalimonadaceae</taxon>
        <taxon>Catalinimonas</taxon>
    </lineage>
</organism>
<dbReference type="Pfam" id="PF13376">
    <property type="entry name" value="OmdA"/>
    <property type="match status" value="1"/>
</dbReference>
<dbReference type="Gene3D" id="2.40.30.100">
    <property type="entry name" value="AF2212/PG0164-like"/>
    <property type="match status" value="1"/>
</dbReference>
<dbReference type="Proteomes" id="UP000198510">
    <property type="component" value="Unassembled WGS sequence"/>
</dbReference>
<name>A0A1G9H9G6_9BACT</name>
<dbReference type="STRING" id="1075417.SAMN05421823_104358"/>
<dbReference type="OrthoDB" id="8246703at2"/>